<evidence type="ECO:0000256" key="1">
    <source>
        <dbReference type="ARBA" id="ARBA00005755"/>
    </source>
</evidence>
<dbReference type="InterPro" id="IPR017964">
    <property type="entry name" value="DNA-dir_DNA_pol_B_CS"/>
</dbReference>
<dbReference type="PANTHER" id="PTHR10322">
    <property type="entry name" value="DNA POLYMERASE CATALYTIC SUBUNIT"/>
    <property type="match status" value="1"/>
</dbReference>
<dbReference type="Proteomes" id="UP000176855">
    <property type="component" value="Unassembled WGS sequence"/>
</dbReference>
<comment type="catalytic activity">
    <reaction evidence="6 7">
        <text>DNA(n) + a 2'-deoxyribonucleoside 5'-triphosphate = DNA(n+1) + diphosphate</text>
        <dbReference type="Rhea" id="RHEA:22508"/>
        <dbReference type="Rhea" id="RHEA-COMP:17339"/>
        <dbReference type="Rhea" id="RHEA-COMP:17340"/>
        <dbReference type="ChEBI" id="CHEBI:33019"/>
        <dbReference type="ChEBI" id="CHEBI:61560"/>
        <dbReference type="ChEBI" id="CHEBI:173112"/>
        <dbReference type="EC" id="2.7.7.7"/>
    </reaction>
</comment>
<evidence type="ECO:0000313" key="10">
    <source>
        <dbReference type="EMBL" id="OGZ64389.1"/>
    </source>
</evidence>
<dbReference type="GO" id="GO:0003887">
    <property type="term" value="F:DNA-directed DNA polymerase activity"/>
    <property type="evidence" value="ECO:0007669"/>
    <property type="project" value="UniProtKB-KW"/>
</dbReference>
<dbReference type="InterPro" id="IPR050240">
    <property type="entry name" value="DNA_pol_type-B"/>
</dbReference>
<evidence type="ECO:0000256" key="3">
    <source>
        <dbReference type="ARBA" id="ARBA00022695"/>
    </source>
</evidence>
<dbReference type="Gene3D" id="3.90.1600.10">
    <property type="entry name" value="Palm domain of DNA polymerase"/>
    <property type="match status" value="1"/>
</dbReference>
<evidence type="ECO:0000256" key="5">
    <source>
        <dbReference type="ARBA" id="ARBA00023125"/>
    </source>
</evidence>
<feature type="domain" description="DNA-directed DNA polymerase family B multifunctional" evidence="8">
    <location>
        <begin position="381"/>
        <end position="696"/>
    </location>
</feature>
<evidence type="ECO:0000256" key="4">
    <source>
        <dbReference type="ARBA" id="ARBA00022932"/>
    </source>
</evidence>
<feature type="non-terminal residue" evidence="10">
    <location>
        <position position="697"/>
    </location>
</feature>
<evidence type="ECO:0000259" key="9">
    <source>
        <dbReference type="Pfam" id="PF03104"/>
    </source>
</evidence>
<dbReference type="Gene3D" id="1.10.132.60">
    <property type="entry name" value="DNA polymerase family B, C-terminal domain"/>
    <property type="match status" value="1"/>
</dbReference>
<dbReference type="EC" id="2.7.7.7" evidence="7"/>
<dbReference type="Pfam" id="PF00136">
    <property type="entry name" value="DNA_pol_B"/>
    <property type="match status" value="1"/>
</dbReference>
<gene>
    <name evidence="10" type="ORF">A2730_03890</name>
</gene>
<dbReference type="PANTHER" id="PTHR10322:SF23">
    <property type="entry name" value="DNA POLYMERASE DELTA CATALYTIC SUBUNIT"/>
    <property type="match status" value="1"/>
</dbReference>
<keyword evidence="3 7" id="KW-0548">Nucleotidyltransferase</keyword>
<name>A0A1G2HPR3_9BACT</name>
<dbReference type="AlphaFoldDB" id="A0A1G2HPR3"/>
<evidence type="ECO:0000256" key="6">
    <source>
        <dbReference type="ARBA" id="ARBA00049244"/>
    </source>
</evidence>
<dbReference type="GO" id="GO:0003677">
    <property type="term" value="F:DNA binding"/>
    <property type="evidence" value="ECO:0007669"/>
    <property type="project" value="UniProtKB-KW"/>
</dbReference>
<dbReference type="GO" id="GO:0000166">
    <property type="term" value="F:nucleotide binding"/>
    <property type="evidence" value="ECO:0007669"/>
    <property type="project" value="InterPro"/>
</dbReference>
<dbReference type="SMART" id="SM00486">
    <property type="entry name" value="POLBc"/>
    <property type="match status" value="1"/>
</dbReference>
<organism evidence="10 11">
    <name type="scientific">Candidatus Staskawiczbacteria bacterium RIFCSPHIGHO2_01_FULL_39_25</name>
    <dbReference type="NCBI Taxonomy" id="1802202"/>
    <lineage>
        <taxon>Bacteria</taxon>
        <taxon>Candidatus Staskawicziibacteriota</taxon>
    </lineage>
</organism>
<dbReference type="PROSITE" id="PS00116">
    <property type="entry name" value="DNA_POLYMERASE_B"/>
    <property type="match status" value="1"/>
</dbReference>
<evidence type="ECO:0000313" key="11">
    <source>
        <dbReference type="Proteomes" id="UP000176855"/>
    </source>
</evidence>
<dbReference type="InterPro" id="IPR006134">
    <property type="entry name" value="DNA-dir_DNA_pol_B_multi_dom"/>
</dbReference>
<dbReference type="PRINTS" id="PR00106">
    <property type="entry name" value="DNAPOLB"/>
</dbReference>
<protein>
    <recommendedName>
        <fullName evidence="7">DNA polymerase</fullName>
        <ecNumber evidence="7">2.7.7.7</ecNumber>
    </recommendedName>
</protein>
<proteinExistence type="inferred from homology"/>
<accession>A0A1G2HPR3</accession>
<feature type="domain" description="DNA-directed DNA polymerase family B exonuclease" evidence="9">
    <location>
        <begin position="110"/>
        <end position="307"/>
    </location>
</feature>
<comment type="similarity">
    <text evidence="1 7">Belongs to the DNA polymerase type-B family.</text>
</comment>
<keyword evidence="4 7" id="KW-0239">DNA-directed DNA polymerase</keyword>
<dbReference type="Gene3D" id="3.30.420.10">
    <property type="entry name" value="Ribonuclease H-like superfamily/Ribonuclease H"/>
    <property type="match status" value="1"/>
</dbReference>
<dbReference type="EMBL" id="MHOO01000006">
    <property type="protein sequence ID" value="OGZ64389.1"/>
    <property type="molecule type" value="Genomic_DNA"/>
</dbReference>
<evidence type="ECO:0000256" key="7">
    <source>
        <dbReference type="RuleBase" id="RU000442"/>
    </source>
</evidence>
<dbReference type="Pfam" id="PF03104">
    <property type="entry name" value="DNA_pol_B_exo1"/>
    <property type="match status" value="1"/>
</dbReference>
<evidence type="ECO:0000256" key="2">
    <source>
        <dbReference type="ARBA" id="ARBA00022679"/>
    </source>
</evidence>
<dbReference type="GO" id="GO:0006261">
    <property type="term" value="P:DNA-templated DNA replication"/>
    <property type="evidence" value="ECO:0007669"/>
    <property type="project" value="TreeGrafter"/>
</dbReference>
<dbReference type="InterPro" id="IPR042087">
    <property type="entry name" value="DNA_pol_B_thumb"/>
</dbReference>
<sequence>MPDRIIFYPLDVTYKIRNNHAVIYLYGKTAEQRVCVTYAQFQPYFYVEPQTITPQLITELKINPEIVDVQAVTKKNLGRNITLLKVFTQLPQQVPFVKSKLQRHPQIKNCYEYDILFTRRFLMDMRITPLSPIQVTGNFVNDHSKVQVFQAEQFDSAEQTKTDYRILSIDIETYNPKGKGMDVEQPILMIALYGDDYKKVLTWKNIPDCEVFQNEQQMLQRFKEVIEQQKPEILTGYYSDGFDLPYIIARAKKYNLNLDVGLDYSILTDEKRDDIKITGIVHLDVFQFVKHVIGRSLKSGNYKLDSVASELLGERKHPIDIENLAAEWDSNSSRLSQFAAYNLQDTKITFQLCKKLLPNMEELSKIIGLPLFDICRMSFSRLVESYIMNQTAQYNELIPNKIDEQTMRTRRMKTYAGGFVYQPTPGLYENVAVFDFRSLYPTIIISHNISPSSYKCSCCYDVIAETKDWFCKKEKGFLPTVLEDIVTRRAKLKQLLKKDNNIMLEAQSNALKLLANSFYGYLGFAPARWYSFESAANVTALGRKYIQSVITEAEQSGFSVTYSDTDSIFLRLGNTSKEEAHTFVERINAKLPGIMELDYEGFYPAALFVSAKASAIGAKKKYAMLNEHGQLKIRGFETVRRNWSIIAKQIQLRVLEMLLKEKDKEKAVLYVKEMVRSVRAHKIPAEQMIIGTQLTRA</sequence>
<dbReference type="Gene3D" id="3.30.342.10">
    <property type="entry name" value="DNA Polymerase, chain B, domain 1"/>
    <property type="match status" value="1"/>
</dbReference>
<dbReference type="Gene3D" id="1.10.287.690">
    <property type="entry name" value="Helix hairpin bin"/>
    <property type="match status" value="1"/>
</dbReference>
<keyword evidence="7" id="KW-0235">DNA replication</keyword>
<dbReference type="InterPro" id="IPR043502">
    <property type="entry name" value="DNA/RNA_pol_sf"/>
</dbReference>
<dbReference type="InterPro" id="IPR006133">
    <property type="entry name" value="DNA-dir_DNA_pol_B_exonuc"/>
</dbReference>
<reference evidence="10 11" key="1">
    <citation type="journal article" date="2016" name="Nat. Commun.">
        <title>Thousands of microbial genomes shed light on interconnected biogeochemical processes in an aquifer system.</title>
        <authorList>
            <person name="Anantharaman K."/>
            <person name="Brown C.T."/>
            <person name="Hug L.A."/>
            <person name="Sharon I."/>
            <person name="Castelle C.J."/>
            <person name="Probst A.J."/>
            <person name="Thomas B.C."/>
            <person name="Singh A."/>
            <person name="Wilkins M.J."/>
            <person name="Karaoz U."/>
            <person name="Brodie E.L."/>
            <person name="Williams K.H."/>
            <person name="Hubbard S.S."/>
            <person name="Banfield J.F."/>
        </authorList>
    </citation>
    <scope>NUCLEOTIDE SEQUENCE [LARGE SCALE GENOMIC DNA]</scope>
</reference>
<dbReference type="InterPro" id="IPR023211">
    <property type="entry name" value="DNA_pol_palm_dom_sf"/>
</dbReference>
<keyword evidence="5 7" id="KW-0238">DNA-binding</keyword>
<dbReference type="STRING" id="1802202.A2730_03890"/>
<keyword evidence="2 7" id="KW-0808">Transferase</keyword>
<dbReference type="SUPFAM" id="SSF53098">
    <property type="entry name" value="Ribonuclease H-like"/>
    <property type="match status" value="1"/>
</dbReference>
<dbReference type="InterPro" id="IPR036397">
    <property type="entry name" value="RNaseH_sf"/>
</dbReference>
<evidence type="ECO:0000259" key="8">
    <source>
        <dbReference type="Pfam" id="PF00136"/>
    </source>
</evidence>
<dbReference type="InterPro" id="IPR012337">
    <property type="entry name" value="RNaseH-like_sf"/>
</dbReference>
<dbReference type="SUPFAM" id="SSF56672">
    <property type="entry name" value="DNA/RNA polymerases"/>
    <property type="match status" value="1"/>
</dbReference>
<comment type="caution">
    <text evidence="10">The sequence shown here is derived from an EMBL/GenBank/DDBJ whole genome shotgun (WGS) entry which is preliminary data.</text>
</comment>
<dbReference type="InterPro" id="IPR006172">
    <property type="entry name" value="DNA-dir_DNA_pol_B"/>
</dbReference>